<feature type="transmembrane region" description="Helical" evidence="1">
    <location>
        <begin position="55"/>
        <end position="73"/>
    </location>
</feature>
<keyword evidence="1" id="KW-0812">Transmembrane</keyword>
<gene>
    <name evidence="2" type="ORF">LZ495_33835</name>
</gene>
<reference evidence="2" key="1">
    <citation type="submission" date="2022-01" db="EMBL/GenBank/DDBJ databases">
        <title>Genome-Based Taxonomic Classification of the Phylum Actinobacteria.</title>
        <authorList>
            <person name="Gao Y."/>
        </authorList>
    </citation>
    <scope>NUCLEOTIDE SEQUENCE</scope>
    <source>
        <strain evidence="2">KLBMP 8922</strain>
    </source>
</reference>
<organism evidence="2 3">
    <name type="scientific">Yinghuangia soli</name>
    <dbReference type="NCBI Taxonomy" id="2908204"/>
    <lineage>
        <taxon>Bacteria</taxon>
        <taxon>Bacillati</taxon>
        <taxon>Actinomycetota</taxon>
        <taxon>Actinomycetes</taxon>
        <taxon>Kitasatosporales</taxon>
        <taxon>Streptomycetaceae</taxon>
        <taxon>Yinghuangia</taxon>
    </lineage>
</organism>
<protein>
    <submittedName>
        <fullName evidence="2">Uncharacterized protein</fullName>
    </submittedName>
</protein>
<dbReference type="RefSeq" id="WP_235056890.1">
    <property type="nucleotide sequence ID" value="NZ_JAKFHA010000030.1"/>
</dbReference>
<feature type="transmembrane region" description="Helical" evidence="1">
    <location>
        <begin position="80"/>
        <end position="98"/>
    </location>
</feature>
<keyword evidence="1" id="KW-0472">Membrane</keyword>
<dbReference type="Proteomes" id="UP001165378">
    <property type="component" value="Unassembled WGS sequence"/>
</dbReference>
<evidence type="ECO:0000313" key="2">
    <source>
        <dbReference type="EMBL" id="MCF2532173.1"/>
    </source>
</evidence>
<evidence type="ECO:0000313" key="3">
    <source>
        <dbReference type="Proteomes" id="UP001165378"/>
    </source>
</evidence>
<feature type="transmembrane region" description="Helical" evidence="1">
    <location>
        <begin position="30"/>
        <end position="49"/>
    </location>
</feature>
<proteinExistence type="predicted"/>
<keyword evidence="3" id="KW-1185">Reference proteome</keyword>
<dbReference type="EMBL" id="JAKFHA010000030">
    <property type="protein sequence ID" value="MCF2532173.1"/>
    <property type="molecule type" value="Genomic_DNA"/>
</dbReference>
<dbReference type="AlphaFoldDB" id="A0AA41Q5Y0"/>
<keyword evidence="1" id="KW-1133">Transmembrane helix</keyword>
<sequence>MAQVMRRGPMAALASINRVHDDKPHTKENALAAATAVFAVVAIVCAFFPSMHILGAWSGLAGVFVGLGGQMISATTLERFVLIISLGASAVGLFINMANGGLY</sequence>
<comment type="caution">
    <text evidence="2">The sequence shown here is derived from an EMBL/GenBank/DDBJ whole genome shotgun (WGS) entry which is preliminary data.</text>
</comment>
<accession>A0AA41Q5Y0</accession>
<name>A0AA41Q5Y0_9ACTN</name>
<evidence type="ECO:0000256" key="1">
    <source>
        <dbReference type="SAM" id="Phobius"/>
    </source>
</evidence>